<comment type="caution">
    <text evidence="2">The sequence shown here is derived from an EMBL/GenBank/DDBJ whole genome shotgun (WGS) entry which is preliminary data.</text>
</comment>
<sequence length="985" mass="109738">PDLSFQHGIHVDPSKIEAVKNWKAPRTLNKDKLCNAPVLALPEGSEDFVVYYDASGIGLGCVLMQRELFSDYDCEIRYHPGKANVVADALSRKKRVKPKRVRAMNMILQSSIKDRILAAQKEDVDEIAGLQKDEAHKSKYSVHPEADKMYYDLRDRTSSKHDIIWVIVDRLTMSAYFLPMRKDYKMEKLARLYLNEIVARHGVLISIISDRDSRFTSRFWQSMKEPLRTRLDMSTAYHPQTNGPELVHETTEKISQIKDRLKATRDCQKTYADKRRKPLVFSVGDYVLLKVSPWKGVVHFRKKGKLAPRFVGPFEIIEKVGPMAYRLDLPEELNGVHDTFHASNLKKCLADPTLQVPLDEIRINAKLNFMEEPMKFWKENLRRCDSRHYTLDENYYPTFWDDEDEDMDLFAFIHHADPTKVKSGHVVRLGGIEILAYNEAQALVADKPKKFIKRKTVDGAGGFRLPPKKLRGDHGTSGYAGAITARKSLVALQDLLDKSTLAAKIGVTAATTVPFVFPSITPILEHEGGEDANSVSAANVQTKRPAERSTIPRSAVSIPAVLTATVATLVVAGTSIPQLREVNEPTRSTIFAYSTFTGNVDSDVVGPSQPTGNDISSESFYVSLDMDSEALRQAYVPNEFNIGAARQTCLSAEVRMRLEHILRGILEGRCIMQEKLLKEKEVEISDLKARLSLKEAEAVEAIRLRGQIADVEAAEAAWAYELESLKEHNVALESVVLSCDDLSIKASTFECEKDKLIDQVSALEATCFGLRDEVSGYIFFKKKIEECMMHIHGVKLLIMNCLQSSEYMTALGGATGCAVEKGMQDGLVAVIDHGQAGRVLTDVSVYNPSAEANYLATIIDFMDLIYLEGSTAEAPKGSQLQPSPEQLMVPIRRLEDQVVIGESSLSFSLELDHNCIRRHGGDDMACRLSLTDVMVPLVEPLSIRSLTGEVSTSEVPAGTTTTFSQAGTILLAPSSYVSHSPRICF</sequence>
<dbReference type="InterPro" id="IPR001584">
    <property type="entry name" value="Integrase_cat-core"/>
</dbReference>
<evidence type="ECO:0000259" key="1">
    <source>
        <dbReference type="PROSITE" id="PS50994"/>
    </source>
</evidence>
<dbReference type="AlphaFoldDB" id="A0A6L2KFC3"/>
<feature type="domain" description="Integrase catalytic" evidence="1">
    <location>
        <begin position="140"/>
        <end position="243"/>
    </location>
</feature>
<dbReference type="InterPro" id="IPR036397">
    <property type="entry name" value="RNaseH_sf"/>
</dbReference>
<feature type="non-terminal residue" evidence="2">
    <location>
        <position position="1"/>
    </location>
</feature>
<dbReference type="PROSITE" id="PS50994">
    <property type="entry name" value="INTEGRASE"/>
    <property type="match status" value="1"/>
</dbReference>
<protein>
    <submittedName>
        <fullName evidence="2">Retrotransposon protein, putative, Ty3-gypsy subclass</fullName>
    </submittedName>
</protein>
<reference evidence="2" key="1">
    <citation type="journal article" date="2019" name="Sci. Rep.">
        <title>Draft genome of Tanacetum cinerariifolium, the natural source of mosquito coil.</title>
        <authorList>
            <person name="Yamashiro T."/>
            <person name="Shiraishi A."/>
            <person name="Satake H."/>
            <person name="Nakayama K."/>
        </authorList>
    </citation>
    <scope>NUCLEOTIDE SEQUENCE</scope>
</reference>
<dbReference type="PANTHER" id="PTHR34072:SF52">
    <property type="entry name" value="RIBONUCLEASE H"/>
    <property type="match status" value="1"/>
</dbReference>
<dbReference type="PANTHER" id="PTHR34072">
    <property type="entry name" value="ENZYMATIC POLYPROTEIN-RELATED"/>
    <property type="match status" value="1"/>
</dbReference>
<dbReference type="Gene3D" id="3.30.420.10">
    <property type="entry name" value="Ribonuclease H-like superfamily/Ribonuclease H"/>
    <property type="match status" value="1"/>
</dbReference>
<evidence type="ECO:0000313" key="2">
    <source>
        <dbReference type="EMBL" id="GEU47450.1"/>
    </source>
</evidence>
<dbReference type="SUPFAM" id="SSF56672">
    <property type="entry name" value="DNA/RNA polymerases"/>
    <property type="match status" value="1"/>
</dbReference>
<dbReference type="InterPro" id="IPR012337">
    <property type="entry name" value="RNaseH-like_sf"/>
</dbReference>
<organism evidence="2">
    <name type="scientific">Tanacetum cinerariifolium</name>
    <name type="common">Dalmatian daisy</name>
    <name type="synonym">Chrysanthemum cinerariifolium</name>
    <dbReference type="NCBI Taxonomy" id="118510"/>
    <lineage>
        <taxon>Eukaryota</taxon>
        <taxon>Viridiplantae</taxon>
        <taxon>Streptophyta</taxon>
        <taxon>Embryophyta</taxon>
        <taxon>Tracheophyta</taxon>
        <taxon>Spermatophyta</taxon>
        <taxon>Magnoliopsida</taxon>
        <taxon>eudicotyledons</taxon>
        <taxon>Gunneridae</taxon>
        <taxon>Pentapetalae</taxon>
        <taxon>asterids</taxon>
        <taxon>campanulids</taxon>
        <taxon>Asterales</taxon>
        <taxon>Asteraceae</taxon>
        <taxon>Asteroideae</taxon>
        <taxon>Anthemideae</taxon>
        <taxon>Anthemidinae</taxon>
        <taxon>Tanacetum</taxon>
    </lineage>
</organism>
<name>A0A6L2KFC3_TANCI</name>
<gene>
    <name evidence="2" type="ORF">Tci_019428</name>
</gene>
<accession>A0A6L2KFC3</accession>
<dbReference type="InterPro" id="IPR056924">
    <property type="entry name" value="SH3_Tf2-1"/>
</dbReference>
<dbReference type="Pfam" id="PF24626">
    <property type="entry name" value="SH3_Tf2-1"/>
    <property type="match status" value="1"/>
</dbReference>
<dbReference type="EMBL" id="BKCJ010002273">
    <property type="protein sequence ID" value="GEU47450.1"/>
    <property type="molecule type" value="Genomic_DNA"/>
</dbReference>
<dbReference type="SUPFAM" id="SSF53098">
    <property type="entry name" value="Ribonuclease H-like"/>
    <property type="match status" value="1"/>
</dbReference>
<dbReference type="GO" id="GO:0015074">
    <property type="term" value="P:DNA integration"/>
    <property type="evidence" value="ECO:0007669"/>
    <property type="project" value="InterPro"/>
</dbReference>
<dbReference type="GO" id="GO:0003676">
    <property type="term" value="F:nucleic acid binding"/>
    <property type="evidence" value="ECO:0007669"/>
    <property type="project" value="InterPro"/>
</dbReference>
<proteinExistence type="predicted"/>
<dbReference type="InterPro" id="IPR043502">
    <property type="entry name" value="DNA/RNA_pol_sf"/>
</dbReference>